<dbReference type="PROSITE" id="PS00374">
    <property type="entry name" value="MGMT"/>
    <property type="match status" value="1"/>
</dbReference>
<comment type="caution">
    <text evidence="9">The sequence shown here is derived from an EMBL/GenBank/DDBJ whole genome shotgun (WGS) entry which is preliminary data.</text>
</comment>
<reference evidence="9 10" key="1">
    <citation type="submission" date="2013-01" db="EMBL/GenBank/DDBJ databases">
        <title>Whole genome shotgun sequence of Gordonia soli NBRC 108243.</title>
        <authorList>
            <person name="Isaki-Nakamura S."/>
            <person name="Hosoyama A."/>
            <person name="Tsuchikane K."/>
            <person name="Ando Y."/>
            <person name="Baba S."/>
            <person name="Ohji S."/>
            <person name="Hamada M."/>
            <person name="Tamura T."/>
            <person name="Yamazoe A."/>
            <person name="Yamazaki S."/>
            <person name="Fujita N."/>
        </authorList>
    </citation>
    <scope>NUCLEOTIDE SEQUENCE [LARGE SCALE GENOMIC DNA]</scope>
    <source>
        <strain evidence="9 10">NBRC 108243</strain>
    </source>
</reference>
<evidence type="ECO:0000256" key="4">
    <source>
        <dbReference type="ARBA" id="ARBA00022763"/>
    </source>
</evidence>
<evidence type="ECO:0000313" key="9">
    <source>
        <dbReference type="EMBL" id="GAC66516.1"/>
    </source>
</evidence>
<sequence>MSVTDLVPPTEQPRGTTPQPPTERRGSRSAASPTTVARWSTVSTPSGPFTAVVDEDSVVLASGWTDDPDYLVALVHPTLRPGSLEQIASLGEITDAVIAYYDGDLTAIDDVAVRQQSGDFLVHAWDVLRTVPAGEPVSYTQFAERAGRPAAVRGAASACARNAAALFVPCHRVLRGDGGLGGFRYGLEVKRHLLAHESPQVDSPDRGFAD</sequence>
<organism evidence="9 10">
    <name type="scientific">Gordonia soli NBRC 108243</name>
    <dbReference type="NCBI Taxonomy" id="1223545"/>
    <lineage>
        <taxon>Bacteria</taxon>
        <taxon>Bacillati</taxon>
        <taxon>Actinomycetota</taxon>
        <taxon>Actinomycetes</taxon>
        <taxon>Mycobacteriales</taxon>
        <taxon>Gordoniaceae</taxon>
        <taxon>Gordonia</taxon>
    </lineage>
</organism>
<gene>
    <name evidence="9" type="ORF">GS4_02_02270</name>
</gene>
<evidence type="ECO:0000256" key="3">
    <source>
        <dbReference type="ARBA" id="ARBA00022679"/>
    </source>
</evidence>
<accession>M0QDW9</accession>
<dbReference type="Gene3D" id="1.10.10.10">
    <property type="entry name" value="Winged helix-like DNA-binding domain superfamily/Winged helix DNA-binding domain"/>
    <property type="match status" value="1"/>
</dbReference>
<dbReference type="Pfam" id="PF01035">
    <property type="entry name" value="DNA_binding_1"/>
    <property type="match status" value="1"/>
</dbReference>
<dbReference type="OrthoDB" id="9802228at2"/>
<dbReference type="CDD" id="cd06445">
    <property type="entry name" value="ATase"/>
    <property type="match status" value="1"/>
</dbReference>
<evidence type="ECO:0000256" key="2">
    <source>
        <dbReference type="ARBA" id="ARBA00022603"/>
    </source>
</evidence>
<evidence type="ECO:0000256" key="5">
    <source>
        <dbReference type="ARBA" id="ARBA00023204"/>
    </source>
</evidence>
<dbReference type="InterPro" id="IPR001497">
    <property type="entry name" value="MethylDNA_cys_MeTrfase_AS"/>
</dbReference>
<dbReference type="GO" id="GO:0003908">
    <property type="term" value="F:methylated-DNA-[protein]-cysteine S-methyltransferase activity"/>
    <property type="evidence" value="ECO:0007669"/>
    <property type="project" value="UniProtKB-EC"/>
</dbReference>
<dbReference type="InterPro" id="IPR036217">
    <property type="entry name" value="MethylDNA_cys_MeTrfase_DNAb"/>
</dbReference>
<feature type="domain" description="Methylated-DNA-[protein]-cysteine S-methyltransferase DNA binding" evidence="8">
    <location>
        <begin position="121"/>
        <end position="198"/>
    </location>
</feature>
<proteinExistence type="predicted"/>
<protein>
    <submittedName>
        <fullName evidence="9">Putative methylated-DNA--protein-cysteine methyltransferase</fullName>
    </submittedName>
</protein>
<keyword evidence="5" id="KW-0234">DNA repair</keyword>
<dbReference type="GO" id="GO:0006281">
    <property type="term" value="P:DNA repair"/>
    <property type="evidence" value="ECO:0007669"/>
    <property type="project" value="UniProtKB-KW"/>
</dbReference>
<keyword evidence="3 9" id="KW-0808">Transferase</keyword>
<dbReference type="Proteomes" id="UP000011666">
    <property type="component" value="Unassembled WGS sequence"/>
</dbReference>
<dbReference type="InterPro" id="IPR036388">
    <property type="entry name" value="WH-like_DNA-bd_sf"/>
</dbReference>
<dbReference type="EMBL" id="BANX01000002">
    <property type="protein sequence ID" value="GAC66516.1"/>
    <property type="molecule type" value="Genomic_DNA"/>
</dbReference>
<dbReference type="RefSeq" id="WP_007616809.1">
    <property type="nucleotide sequence ID" value="NZ_BANX01000002.1"/>
</dbReference>
<keyword evidence="10" id="KW-1185">Reference proteome</keyword>
<dbReference type="InterPro" id="IPR014048">
    <property type="entry name" value="MethylDNA_cys_MeTrfase_DNA-bd"/>
</dbReference>
<dbReference type="PANTHER" id="PTHR10815">
    <property type="entry name" value="METHYLATED-DNA--PROTEIN-CYSTEINE METHYLTRANSFERASE"/>
    <property type="match status" value="1"/>
</dbReference>
<keyword evidence="2 9" id="KW-0489">Methyltransferase</keyword>
<dbReference type="AlphaFoldDB" id="M0QDW9"/>
<evidence type="ECO:0000313" key="10">
    <source>
        <dbReference type="Proteomes" id="UP000011666"/>
    </source>
</evidence>
<comment type="catalytic activity">
    <reaction evidence="6">
        <text>a 6-O-methyl-2'-deoxyguanosine in DNA + L-cysteinyl-[protein] = S-methyl-L-cysteinyl-[protein] + a 2'-deoxyguanosine in DNA</text>
        <dbReference type="Rhea" id="RHEA:24000"/>
        <dbReference type="Rhea" id="RHEA-COMP:10131"/>
        <dbReference type="Rhea" id="RHEA-COMP:10132"/>
        <dbReference type="Rhea" id="RHEA-COMP:11367"/>
        <dbReference type="Rhea" id="RHEA-COMP:11368"/>
        <dbReference type="ChEBI" id="CHEBI:29950"/>
        <dbReference type="ChEBI" id="CHEBI:82612"/>
        <dbReference type="ChEBI" id="CHEBI:85445"/>
        <dbReference type="ChEBI" id="CHEBI:85448"/>
        <dbReference type="EC" id="2.1.1.63"/>
    </reaction>
</comment>
<dbReference type="GO" id="GO:0032259">
    <property type="term" value="P:methylation"/>
    <property type="evidence" value="ECO:0007669"/>
    <property type="project" value="UniProtKB-KW"/>
</dbReference>
<dbReference type="NCBIfam" id="TIGR00589">
    <property type="entry name" value="ogt"/>
    <property type="match status" value="1"/>
</dbReference>
<dbReference type="PANTHER" id="PTHR10815:SF13">
    <property type="entry name" value="METHYLATED-DNA--PROTEIN-CYSTEINE METHYLTRANSFERASE"/>
    <property type="match status" value="1"/>
</dbReference>
<dbReference type="eggNOG" id="COG0350">
    <property type="taxonomic scope" value="Bacteria"/>
</dbReference>
<dbReference type="SUPFAM" id="SSF46767">
    <property type="entry name" value="Methylated DNA-protein cysteine methyltransferase, C-terminal domain"/>
    <property type="match status" value="1"/>
</dbReference>
<comment type="catalytic activity">
    <reaction evidence="1">
        <text>a 4-O-methyl-thymidine in DNA + L-cysteinyl-[protein] = a thymidine in DNA + S-methyl-L-cysteinyl-[protein]</text>
        <dbReference type="Rhea" id="RHEA:53428"/>
        <dbReference type="Rhea" id="RHEA-COMP:10131"/>
        <dbReference type="Rhea" id="RHEA-COMP:10132"/>
        <dbReference type="Rhea" id="RHEA-COMP:13555"/>
        <dbReference type="Rhea" id="RHEA-COMP:13556"/>
        <dbReference type="ChEBI" id="CHEBI:29950"/>
        <dbReference type="ChEBI" id="CHEBI:82612"/>
        <dbReference type="ChEBI" id="CHEBI:137386"/>
        <dbReference type="ChEBI" id="CHEBI:137387"/>
        <dbReference type="EC" id="2.1.1.63"/>
    </reaction>
</comment>
<evidence type="ECO:0000256" key="1">
    <source>
        <dbReference type="ARBA" id="ARBA00001286"/>
    </source>
</evidence>
<name>M0QDW9_9ACTN</name>
<evidence type="ECO:0000256" key="6">
    <source>
        <dbReference type="ARBA" id="ARBA00049348"/>
    </source>
</evidence>
<keyword evidence="4" id="KW-0227">DNA damage</keyword>
<evidence type="ECO:0000259" key="8">
    <source>
        <dbReference type="Pfam" id="PF01035"/>
    </source>
</evidence>
<feature type="region of interest" description="Disordered" evidence="7">
    <location>
        <begin position="1"/>
        <end position="45"/>
    </location>
</feature>
<evidence type="ECO:0000256" key="7">
    <source>
        <dbReference type="SAM" id="MobiDB-lite"/>
    </source>
</evidence>
<feature type="compositionally biased region" description="Polar residues" evidence="7">
    <location>
        <begin position="29"/>
        <end position="45"/>
    </location>
</feature>
<dbReference type="STRING" id="1223545.GS4_02_02270"/>